<proteinExistence type="predicted"/>
<gene>
    <name evidence="1" type="ORF">MNBD_BACTEROID06-44</name>
</gene>
<dbReference type="AlphaFoldDB" id="A0A3B0UKK4"/>
<reference evidence="1" key="1">
    <citation type="submission" date="2018-06" db="EMBL/GenBank/DDBJ databases">
        <authorList>
            <person name="Zhirakovskaya E."/>
        </authorList>
    </citation>
    <scope>NUCLEOTIDE SEQUENCE</scope>
</reference>
<organism evidence="1">
    <name type="scientific">hydrothermal vent metagenome</name>
    <dbReference type="NCBI Taxonomy" id="652676"/>
    <lineage>
        <taxon>unclassified sequences</taxon>
        <taxon>metagenomes</taxon>
        <taxon>ecological metagenomes</taxon>
    </lineage>
</organism>
<protein>
    <submittedName>
        <fullName evidence="1">Uncharacterized protein</fullName>
    </submittedName>
</protein>
<evidence type="ECO:0000313" key="1">
    <source>
        <dbReference type="EMBL" id="VAW28843.1"/>
    </source>
</evidence>
<accession>A0A3B0UKK4</accession>
<dbReference type="EMBL" id="UOES01000466">
    <property type="protein sequence ID" value="VAW28843.1"/>
    <property type="molecule type" value="Genomic_DNA"/>
</dbReference>
<name>A0A3B0UKK4_9ZZZZ</name>
<feature type="non-terminal residue" evidence="1">
    <location>
        <position position="83"/>
    </location>
</feature>
<sequence length="83" mass="9263">MAIYIAARDLAGIVPIGTHQFIIIDDLSTPYQNGMLVDKIISPKNLGNGTLGYVIGAHNRGNLEVIYFEKNDYEATLEYFDKK</sequence>